<organism evidence="1">
    <name type="scientific">Anguilla anguilla</name>
    <name type="common">European freshwater eel</name>
    <name type="synonym">Muraena anguilla</name>
    <dbReference type="NCBI Taxonomy" id="7936"/>
    <lineage>
        <taxon>Eukaryota</taxon>
        <taxon>Metazoa</taxon>
        <taxon>Chordata</taxon>
        <taxon>Craniata</taxon>
        <taxon>Vertebrata</taxon>
        <taxon>Euteleostomi</taxon>
        <taxon>Actinopterygii</taxon>
        <taxon>Neopterygii</taxon>
        <taxon>Teleostei</taxon>
        <taxon>Anguilliformes</taxon>
        <taxon>Anguillidae</taxon>
        <taxon>Anguilla</taxon>
    </lineage>
</organism>
<proteinExistence type="predicted"/>
<accession>A0A0E9T2E5</accession>
<reference evidence="1" key="1">
    <citation type="submission" date="2014-11" db="EMBL/GenBank/DDBJ databases">
        <authorList>
            <person name="Amaro Gonzalez C."/>
        </authorList>
    </citation>
    <scope>NUCLEOTIDE SEQUENCE</scope>
</reference>
<name>A0A0E9T2E5_ANGAN</name>
<reference evidence="1" key="2">
    <citation type="journal article" date="2015" name="Fish Shellfish Immunol.">
        <title>Early steps in the European eel (Anguilla anguilla)-Vibrio vulnificus interaction in the gills: Role of the RtxA13 toxin.</title>
        <authorList>
            <person name="Callol A."/>
            <person name="Pajuelo D."/>
            <person name="Ebbesson L."/>
            <person name="Teles M."/>
            <person name="MacKenzie S."/>
            <person name="Amaro C."/>
        </authorList>
    </citation>
    <scope>NUCLEOTIDE SEQUENCE</scope>
</reference>
<evidence type="ECO:0000313" key="1">
    <source>
        <dbReference type="EMBL" id="JAH46833.1"/>
    </source>
</evidence>
<protein>
    <submittedName>
        <fullName evidence="1">Uncharacterized protein</fullName>
    </submittedName>
</protein>
<sequence length="15" mass="1949">MFRSTNEITWEDTRY</sequence>
<dbReference type="EMBL" id="GBXM01061744">
    <property type="protein sequence ID" value="JAH46833.1"/>
    <property type="molecule type" value="Transcribed_RNA"/>
</dbReference>